<comment type="caution">
    <text evidence="1">The sequence shown here is derived from an EMBL/GenBank/DDBJ whole genome shotgun (WGS) entry which is preliminary data.</text>
</comment>
<organism evidence="1 2">
    <name type="scientific">Antarcticimicrobium luteum</name>
    <dbReference type="NCBI Taxonomy" id="2547397"/>
    <lineage>
        <taxon>Bacteria</taxon>
        <taxon>Pseudomonadati</taxon>
        <taxon>Pseudomonadota</taxon>
        <taxon>Alphaproteobacteria</taxon>
        <taxon>Rhodobacterales</taxon>
        <taxon>Paracoccaceae</taxon>
        <taxon>Antarcticimicrobium</taxon>
    </lineage>
</organism>
<sequence length="113" mass="12641">MTVRITENLCIDLAREEWCCVACNHRLAKARENYKTGCLVAEVPMEEAHPPLLEGAAFSFMPNPDFCRLVEFYCPNCGTVLENEYLPPGHPLTHDIDLDIDALKARHAADTAP</sequence>
<dbReference type="Proteomes" id="UP000295301">
    <property type="component" value="Unassembled WGS sequence"/>
</dbReference>
<evidence type="ECO:0000313" key="1">
    <source>
        <dbReference type="EMBL" id="TDK48080.1"/>
    </source>
</evidence>
<dbReference type="InterPro" id="IPR016750">
    <property type="entry name" value="Aceto_COase_bsu/gsu"/>
</dbReference>
<reference evidence="1 2" key="1">
    <citation type="submission" date="2019-03" db="EMBL/GenBank/DDBJ databases">
        <title>Ruegeria lutea sp. nov., a novel strain, isolated from marine sediment, the Masan Bay, South Korea.</title>
        <authorList>
            <person name="Kim J."/>
            <person name="Kim D.-Y."/>
            <person name="Lee S.-S."/>
        </authorList>
    </citation>
    <scope>NUCLEOTIDE SEQUENCE [LARGE SCALE GENOMIC DNA]</scope>
    <source>
        <strain evidence="1 2">318-1</strain>
    </source>
</reference>
<gene>
    <name evidence="1" type="ORF">E1832_10490</name>
</gene>
<dbReference type="OrthoDB" id="8688459at2"/>
<dbReference type="AlphaFoldDB" id="A0A4R5V7S3"/>
<keyword evidence="2" id="KW-1185">Reference proteome</keyword>
<dbReference type="RefSeq" id="WP_133359705.1">
    <property type="nucleotide sequence ID" value="NZ_SMUV01000064.1"/>
</dbReference>
<evidence type="ECO:0000313" key="2">
    <source>
        <dbReference type="Proteomes" id="UP000295301"/>
    </source>
</evidence>
<dbReference type="EMBL" id="SMUV01000064">
    <property type="protein sequence ID" value="TDK48080.1"/>
    <property type="molecule type" value="Genomic_DNA"/>
</dbReference>
<dbReference type="Pfam" id="PF08882">
    <property type="entry name" value="Acetone_carb_G"/>
    <property type="match status" value="1"/>
</dbReference>
<protein>
    <submittedName>
        <fullName evidence="1">Acetophenone carboxylase</fullName>
    </submittedName>
</protein>
<accession>A0A4R5V7S3</accession>
<name>A0A4R5V7S3_9RHOB</name>
<proteinExistence type="predicted"/>